<reference evidence="1 2" key="1">
    <citation type="submission" date="2022-10" db="EMBL/GenBank/DDBJ databases">
        <title>The complete genomes of actinobacterial strains from the NBC collection.</title>
        <authorList>
            <person name="Joergensen T.S."/>
            <person name="Alvarez Arevalo M."/>
            <person name="Sterndorff E.B."/>
            <person name="Faurdal D."/>
            <person name="Vuksanovic O."/>
            <person name="Mourched A.-S."/>
            <person name="Charusanti P."/>
            <person name="Shaw S."/>
            <person name="Blin K."/>
            <person name="Weber T."/>
        </authorList>
    </citation>
    <scope>NUCLEOTIDE SEQUENCE [LARGE SCALE GENOMIC DNA]</scope>
    <source>
        <strain evidence="1 2">NBC_00319</strain>
    </source>
</reference>
<accession>A0AAU4K4D1</accession>
<gene>
    <name evidence="1" type="ORF">OG579_03830</name>
</gene>
<dbReference type="EMBL" id="CP108021">
    <property type="protein sequence ID" value="WUM20960.1"/>
    <property type="molecule type" value="Genomic_DNA"/>
</dbReference>
<dbReference type="RefSeq" id="WP_328858152.1">
    <property type="nucleotide sequence ID" value="NZ_CP108021.1"/>
</dbReference>
<organism evidence="1 2">
    <name type="scientific">Williamsia herbipolensis</name>
    <dbReference type="NCBI Taxonomy" id="1603258"/>
    <lineage>
        <taxon>Bacteria</taxon>
        <taxon>Bacillati</taxon>
        <taxon>Actinomycetota</taxon>
        <taxon>Actinomycetes</taxon>
        <taxon>Mycobacteriales</taxon>
        <taxon>Nocardiaceae</taxon>
        <taxon>Williamsia</taxon>
    </lineage>
</organism>
<dbReference type="KEGG" id="whr:OG579_03830"/>
<evidence type="ECO:0000313" key="2">
    <source>
        <dbReference type="Proteomes" id="UP001432128"/>
    </source>
</evidence>
<dbReference type="AlphaFoldDB" id="A0AAU4K4D1"/>
<protein>
    <recommendedName>
        <fullName evidence="3">DUF2591 domain-containing protein</fullName>
    </recommendedName>
</protein>
<evidence type="ECO:0000313" key="1">
    <source>
        <dbReference type="EMBL" id="WUM20960.1"/>
    </source>
</evidence>
<evidence type="ECO:0008006" key="3">
    <source>
        <dbReference type="Google" id="ProtNLM"/>
    </source>
</evidence>
<proteinExistence type="predicted"/>
<sequence>MTRSFSVDELLDTIGEAITLLRDPRGHQGTFRPYLCDTADFEFVSLWRSCLLVGVDPVGIPCWSPGGVVRGLSSRTTAQHITWMVCDVADRLPFDDSEIHRMLWTARSRSIGASNEVASLMLAVREAAIDDEFDQFRAEDTLAARSA</sequence>
<name>A0AAU4K4D1_9NOCA</name>
<keyword evidence="2" id="KW-1185">Reference proteome</keyword>
<dbReference type="Proteomes" id="UP001432128">
    <property type="component" value="Chromosome"/>
</dbReference>